<keyword evidence="13" id="KW-0378">Hydrolase</keyword>
<dbReference type="GO" id="GO:0005743">
    <property type="term" value="C:mitochondrial inner membrane"/>
    <property type="evidence" value="ECO:0007669"/>
    <property type="project" value="UniProtKB-SubCell"/>
</dbReference>
<evidence type="ECO:0000256" key="5">
    <source>
        <dbReference type="ARBA" id="ARBA00012039"/>
    </source>
</evidence>
<comment type="subcellular location">
    <subcellularLocation>
        <location evidence="3">Mitochondrion inner membrane</location>
        <topology evidence="3">Multi-pass membrane protein</topology>
    </subcellularLocation>
    <subcellularLocation>
        <location evidence="2">Nucleus</location>
    </subcellularLocation>
</comment>
<keyword evidence="22" id="KW-1185">Reference proteome</keyword>
<dbReference type="Pfam" id="PF00227">
    <property type="entry name" value="Proteasome"/>
    <property type="match status" value="1"/>
</dbReference>
<dbReference type="OrthoDB" id="1747031at2759"/>
<dbReference type="Gene3D" id="3.60.20.10">
    <property type="entry name" value="Glutamine Phosphoribosylpyrophosphate, subunit 1, domain 1"/>
    <property type="match status" value="1"/>
</dbReference>
<evidence type="ECO:0000313" key="21">
    <source>
        <dbReference type="EMBL" id="CAG8440136.1"/>
    </source>
</evidence>
<evidence type="ECO:0000259" key="20">
    <source>
        <dbReference type="Pfam" id="PF12465"/>
    </source>
</evidence>
<comment type="similarity">
    <text evidence="4">Belongs to the mitochondrial carrier (TC 2.A.29) family.</text>
</comment>
<dbReference type="InterPro" id="IPR023395">
    <property type="entry name" value="MCP_dom_sf"/>
</dbReference>
<keyword evidence="6" id="KW-0813">Transport</keyword>
<dbReference type="Proteomes" id="UP000789706">
    <property type="component" value="Unassembled WGS sequence"/>
</dbReference>
<dbReference type="GO" id="GO:0004298">
    <property type="term" value="F:threonine-type endopeptidase activity"/>
    <property type="evidence" value="ECO:0007669"/>
    <property type="project" value="UniProtKB-KW"/>
</dbReference>
<dbReference type="InterPro" id="IPR045315">
    <property type="entry name" value="Mtm1-like"/>
</dbReference>
<evidence type="ECO:0000256" key="9">
    <source>
        <dbReference type="ARBA" id="ARBA00022692"/>
    </source>
</evidence>
<evidence type="ECO:0000256" key="18">
    <source>
        <dbReference type="PIRSR" id="PIRSR600243-1"/>
    </source>
</evidence>
<evidence type="ECO:0000256" key="17">
    <source>
        <dbReference type="ARBA" id="ARBA00023136"/>
    </source>
</evidence>
<dbReference type="CDD" id="cd03763">
    <property type="entry name" value="proteasome_beta_type_7"/>
    <property type="match status" value="1"/>
</dbReference>
<feature type="repeat" description="Solcar" evidence="19">
    <location>
        <begin position="307"/>
        <end position="391"/>
    </location>
</feature>
<dbReference type="GO" id="GO:0051603">
    <property type="term" value="P:proteolysis involved in protein catabolic process"/>
    <property type="evidence" value="ECO:0007669"/>
    <property type="project" value="InterPro"/>
</dbReference>
<keyword evidence="7" id="KW-0963">Cytoplasm</keyword>
<keyword evidence="16" id="KW-0496">Mitochondrion</keyword>
<dbReference type="SUPFAM" id="SSF56235">
    <property type="entry name" value="N-terminal nucleophile aminohydrolases (Ntn hydrolases)"/>
    <property type="match status" value="1"/>
</dbReference>
<dbReference type="Gene3D" id="1.50.40.10">
    <property type="entry name" value="Mitochondrial carrier domain"/>
    <property type="match status" value="2"/>
</dbReference>
<proteinExistence type="inferred from homology"/>
<protein>
    <recommendedName>
        <fullName evidence="5">proteasome endopeptidase complex</fullName>
        <ecNumber evidence="5">3.4.25.1</ecNumber>
    </recommendedName>
</protein>
<keyword evidence="14" id="KW-0647">Proteasome</keyword>
<dbReference type="SUPFAM" id="SSF103506">
    <property type="entry name" value="Mitochondrial carrier"/>
    <property type="match status" value="1"/>
</dbReference>
<reference evidence="21" key="1">
    <citation type="submission" date="2021-06" db="EMBL/GenBank/DDBJ databases">
        <authorList>
            <person name="Kallberg Y."/>
            <person name="Tangrot J."/>
            <person name="Rosling A."/>
        </authorList>
    </citation>
    <scope>NUCLEOTIDE SEQUENCE</scope>
    <source>
        <strain evidence="21">AZ414A</strain>
    </source>
</reference>
<dbReference type="GO" id="GO:0019774">
    <property type="term" value="C:proteasome core complex, beta-subunit complex"/>
    <property type="evidence" value="ECO:0007669"/>
    <property type="project" value="UniProtKB-ARBA"/>
</dbReference>
<evidence type="ECO:0000256" key="19">
    <source>
        <dbReference type="PROSITE-ProRule" id="PRU00282"/>
    </source>
</evidence>
<dbReference type="PROSITE" id="PS00854">
    <property type="entry name" value="PROTEASOME_BETA_1"/>
    <property type="match status" value="1"/>
</dbReference>
<dbReference type="PANTHER" id="PTHR45760">
    <property type="entry name" value="FI19922P1-RELATED"/>
    <property type="match status" value="1"/>
</dbReference>
<evidence type="ECO:0000256" key="1">
    <source>
        <dbReference type="ARBA" id="ARBA00001198"/>
    </source>
</evidence>
<evidence type="ECO:0000256" key="10">
    <source>
        <dbReference type="ARBA" id="ARBA00022698"/>
    </source>
</evidence>
<dbReference type="PANTHER" id="PTHR45760:SF2">
    <property type="entry name" value="FI19922P1-RELATED"/>
    <property type="match status" value="1"/>
</dbReference>
<comment type="caution">
    <text evidence="21">The sequence shown here is derived from an EMBL/GenBank/DDBJ whole genome shotgun (WGS) entry which is preliminary data.</text>
</comment>
<gene>
    <name evidence="21" type="ORF">DEBURN_LOCUS1369</name>
</gene>
<feature type="active site" description="Nucleophile" evidence="18">
    <location>
        <position position="393"/>
    </location>
</feature>
<evidence type="ECO:0000256" key="16">
    <source>
        <dbReference type="ARBA" id="ARBA00023128"/>
    </source>
</evidence>
<feature type="repeat" description="Solcar" evidence="19">
    <location>
        <begin position="206"/>
        <end position="292"/>
    </location>
</feature>
<evidence type="ECO:0000256" key="12">
    <source>
        <dbReference type="ARBA" id="ARBA00022792"/>
    </source>
</evidence>
<evidence type="ECO:0000256" key="15">
    <source>
        <dbReference type="ARBA" id="ARBA00022989"/>
    </source>
</evidence>
<dbReference type="PROSITE" id="PS51476">
    <property type="entry name" value="PROTEASOME_BETA_2"/>
    <property type="match status" value="1"/>
</dbReference>
<dbReference type="Pfam" id="PF00153">
    <property type="entry name" value="Mito_carr"/>
    <property type="match status" value="4"/>
</dbReference>
<keyword evidence="9 19" id="KW-0812">Transmembrane</keyword>
<evidence type="ECO:0000256" key="4">
    <source>
        <dbReference type="ARBA" id="ARBA00006375"/>
    </source>
</evidence>
<evidence type="ECO:0000313" key="22">
    <source>
        <dbReference type="Proteomes" id="UP000789706"/>
    </source>
</evidence>
<dbReference type="GO" id="GO:0005634">
    <property type="term" value="C:nucleus"/>
    <property type="evidence" value="ECO:0007669"/>
    <property type="project" value="UniProtKB-SubCell"/>
</dbReference>
<dbReference type="PROSITE" id="PS50920">
    <property type="entry name" value="SOLCAR"/>
    <property type="match status" value="3"/>
</dbReference>
<evidence type="ECO:0000256" key="8">
    <source>
        <dbReference type="ARBA" id="ARBA00022670"/>
    </source>
</evidence>
<keyword evidence="12" id="KW-0999">Mitochondrion inner membrane</keyword>
<dbReference type="InterPro" id="IPR018108">
    <property type="entry name" value="MCP_transmembrane"/>
</dbReference>
<evidence type="ECO:0000256" key="7">
    <source>
        <dbReference type="ARBA" id="ARBA00022490"/>
    </source>
</evidence>
<dbReference type="Pfam" id="PF12465">
    <property type="entry name" value="Pr_beta_C"/>
    <property type="match status" value="1"/>
</dbReference>
<feature type="domain" description="Proteasome beta subunit C-terminal" evidence="20">
    <location>
        <begin position="584"/>
        <end position="615"/>
    </location>
</feature>
<evidence type="ECO:0000256" key="2">
    <source>
        <dbReference type="ARBA" id="ARBA00004123"/>
    </source>
</evidence>
<dbReference type="PRINTS" id="PR00141">
    <property type="entry name" value="PROTEASOME"/>
</dbReference>
<keyword evidence="17 19" id="KW-0472">Membrane</keyword>
<keyword evidence="15" id="KW-1133">Transmembrane helix</keyword>
<evidence type="ECO:0000256" key="6">
    <source>
        <dbReference type="ARBA" id="ARBA00022448"/>
    </source>
</evidence>
<name>A0A9N8V548_9GLOM</name>
<organism evidence="21 22">
    <name type="scientific">Diversispora eburnea</name>
    <dbReference type="NCBI Taxonomy" id="1213867"/>
    <lineage>
        <taxon>Eukaryota</taxon>
        <taxon>Fungi</taxon>
        <taxon>Fungi incertae sedis</taxon>
        <taxon>Mucoromycota</taxon>
        <taxon>Glomeromycotina</taxon>
        <taxon>Glomeromycetes</taxon>
        <taxon>Diversisporales</taxon>
        <taxon>Diversisporaceae</taxon>
        <taxon>Diversispora</taxon>
    </lineage>
</organism>
<dbReference type="InterPro" id="IPR001353">
    <property type="entry name" value="Proteasome_sua/b"/>
</dbReference>
<evidence type="ECO:0000256" key="13">
    <source>
        <dbReference type="ARBA" id="ARBA00022801"/>
    </source>
</evidence>
<dbReference type="InterPro" id="IPR023333">
    <property type="entry name" value="Proteasome_suB-type"/>
</dbReference>
<accession>A0A9N8V548</accession>
<dbReference type="GO" id="GO:1990542">
    <property type="term" value="P:mitochondrial transmembrane transport"/>
    <property type="evidence" value="ECO:0007669"/>
    <property type="project" value="InterPro"/>
</dbReference>
<dbReference type="InterPro" id="IPR000243">
    <property type="entry name" value="Pept_T1A_subB"/>
</dbReference>
<feature type="repeat" description="Solcar" evidence="19">
    <location>
        <begin position="53"/>
        <end position="196"/>
    </location>
</feature>
<keyword evidence="11" id="KW-0677">Repeat</keyword>
<dbReference type="InterPro" id="IPR016050">
    <property type="entry name" value="Proteasome_bsu_CS"/>
</dbReference>
<dbReference type="InterPro" id="IPR029055">
    <property type="entry name" value="Ntn_hydrolases_N"/>
</dbReference>
<dbReference type="AlphaFoldDB" id="A0A9N8V548"/>
<keyword evidence="8" id="KW-0645">Protease</keyword>
<dbReference type="InterPro" id="IPR024689">
    <property type="entry name" value="Proteasome_bsu_C"/>
</dbReference>
<keyword evidence="10" id="KW-0888">Threonine protease</keyword>
<evidence type="ECO:0000256" key="11">
    <source>
        <dbReference type="ARBA" id="ARBA00022737"/>
    </source>
</evidence>
<sequence length="623" mass="68490">MDDTMSECVIMDQEKQIHVHGLEYQSTPSTNLHKTKQVSEAATENLNVLSQHITPMKKMVAACFGALLTSLFTTPFDVVKTRLQSQSLYKGYSSSVTPCCHGIFFSPQNMHREFYCRIDPHVPNQASAFSCAATINPNQFAAKNQLNELNGSLDGVVKIVRNEGIASLWRGLSPALIMSVPVTVIYFVGYDHLRDTLWKHWKGKYSETYSPLLAGAIARTLAVTSVSPLELFRTRMQGPEGANGLKGVMNGVQKMVKLNGVSSLWRGLEPTLLRDVPFSAIYWTGYEIMKRNLGNYLRKNNLEGTVNNFEIAFICGATSGMVAATVTTPFDVAKTVRQVTVEKPNMIKIMKTILQKEGYRGLFKGGSLRTIKVAVNIDSIKSVTLPKATKTGTTIAGIIFKDGVILGADTRATGGSIVQDKDIFKISYIAPNIYCGGAGTAADTIFTTDLISSQLELHRLTTGRQSRVDSAETMLTQLLFKHRGYIGAALILGGYDIKGPRLFHIYPHGSSEKLPYVTMGSGSLAAISVLENGWTKNLERQEAIDLVKDAIEAGIFNDLGSGSNVDLVVIEKDKVEILREYSKPTQRPQKHYSYKYKRGTTAILKESIRDLVVVTDGEAMDIS</sequence>
<comment type="catalytic activity">
    <reaction evidence="1">
        <text>Cleavage of peptide bonds with very broad specificity.</text>
        <dbReference type="EC" id="3.4.25.1"/>
    </reaction>
</comment>
<evidence type="ECO:0000256" key="3">
    <source>
        <dbReference type="ARBA" id="ARBA00004448"/>
    </source>
</evidence>
<dbReference type="EC" id="3.4.25.1" evidence="5"/>
<evidence type="ECO:0000256" key="14">
    <source>
        <dbReference type="ARBA" id="ARBA00022942"/>
    </source>
</evidence>
<dbReference type="EMBL" id="CAJVPK010000060">
    <property type="protein sequence ID" value="CAG8440136.1"/>
    <property type="molecule type" value="Genomic_DNA"/>
</dbReference>